<evidence type="ECO:0000259" key="3">
    <source>
        <dbReference type="Pfam" id="PF05548"/>
    </source>
</evidence>
<dbReference type="GO" id="GO:0008237">
    <property type="term" value="F:metallopeptidase activity"/>
    <property type="evidence" value="ECO:0007669"/>
    <property type="project" value="InterPro"/>
</dbReference>
<dbReference type="InterPro" id="IPR008752">
    <property type="entry name" value="Peptidase_M11"/>
</dbReference>
<dbReference type="Pfam" id="PF05548">
    <property type="entry name" value="Peptidase_M11"/>
    <property type="match status" value="1"/>
</dbReference>
<evidence type="ECO:0000313" key="4">
    <source>
        <dbReference type="EMBL" id="CAE0471561.1"/>
    </source>
</evidence>
<feature type="region of interest" description="Disordered" evidence="1">
    <location>
        <begin position="749"/>
        <end position="771"/>
    </location>
</feature>
<feature type="domain" description="Peptidase M11 gametolysin" evidence="3">
    <location>
        <begin position="163"/>
        <end position="348"/>
    </location>
</feature>
<organism evidence="4">
    <name type="scientific">Chaetoceros debilis</name>
    <dbReference type="NCBI Taxonomy" id="122233"/>
    <lineage>
        <taxon>Eukaryota</taxon>
        <taxon>Sar</taxon>
        <taxon>Stramenopiles</taxon>
        <taxon>Ochrophyta</taxon>
        <taxon>Bacillariophyta</taxon>
        <taxon>Coscinodiscophyceae</taxon>
        <taxon>Chaetocerotophycidae</taxon>
        <taxon>Chaetocerotales</taxon>
        <taxon>Chaetocerotaceae</taxon>
        <taxon>Chaetoceros</taxon>
    </lineage>
</organism>
<dbReference type="InterPro" id="IPR024079">
    <property type="entry name" value="MetalloPept_cat_dom_sf"/>
</dbReference>
<proteinExistence type="predicted"/>
<feature type="compositionally biased region" description="Polar residues" evidence="1">
    <location>
        <begin position="759"/>
        <end position="771"/>
    </location>
</feature>
<gene>
    <name evidence="4" type="ORF">CDEB00056_LOCUS16414</name>
</gene>
<evidence type="ECO:0000256" key="1">
    <source>
        <dbReference type="SAM" id="MobiDB-lite"/>
    </source>
</evidence>
<feature type="chain" id="PRO_5031392933" description="Peptidase M11 gametolysin domain-containing protein" evidence="2">
    <location>
        <begin position="19"/>
        <end position="891"/>
    </location>
</feature>
<dbReference type="EMBL" id="HBIO01021313">
    <property type="protein sequence ID" value="CAE0471561.1"/>
    <property type="molecule type" value="Transcribed_RNA"/>
</dbReference>
<keyword evidence="2" id="KW-0732">Signal</keyword>
<dbReference type="SUPFAM" id="SSF55486">
    <property type="entry name" value="Metalloproteases ('zincins'), catalytic domain"/>
    <property type="match status" value="1"/>
</dbReference>
<dbReference type="Gene3D" id="3.40.390.10">
    <property type="entry name" value="Collagenase (Catalytic Domain)"/>
    <property type="match status" value="1"/>
</dbReference>
<dbReference type="AlphaFoldDB" id="A0A7S3QB11"/>
<reference evidence="4" key="1">
    <citation type="submission" date="2021-01" db="EMBL/GenBank/DDBJ databases">
        <authorList>
            <person name="Corre E."/>
            <person name="Pelletier E."/>
            <person name="Niang G."/>
            <person name="Scheremetjew M."/>
            <person name="Finn R."/>
            <person name="Kale V."/>
            <person name="Holt S."/>
            <person name="Cochrane G."/>
            <person name="Meng A."/>
            <person name="Brown T."/>
            <person name="Cohen L."/>
        </authorList>
    </citation>
    <scope>NUCLEOTIDE SEQUENCE</scope>
    <source>
        <strain evidence="4">MM31A-1</strain>
    </source>
</reference>
<accession>A0A7S3QB11</accession>
<evidence type="ECO:0000256" key="2">
    <source>
        <dbReference type="SAM" id="SignalP"/>
    </source>
</evidence>
<protein>
    <recommendedName>
        <fullName evidence="3">Peptidase M11 gametolysin domain-containing protein</fullName>
    </recommendedName>
</protein>
<sequence length="891" mass="96924">MMLVSRLIMMAMIAPSNGKVNAGNRRKKNLRVKTWNTGGATITKKMAQPCTLVLRETQFDDQTDDHAWECELDPVDNDSKSSGFMKIDTALTKDEHDFAEASLESGSTMMKAEILMSESGSYISGKPQFQEKTKAHRVRLQEKTSGTRSVLVIRAEAGDAKTTPSENDLALMIFGRGGDNNFNLSSGYNECSYGQLKFEPISTLTNTAVSDGVHTVTITESVADSNSDIIRDAMIAKAKSNLGVTDLRRVADHIMLCIPPGTSSGSSWIAYSYVNSWLSVYNDSWCTKVSAQMHEIGHNIGLGHSNENGNSYQDQSGMMGFSYYLDESPRMCFNSAKFYQLGWFQDAETNVRPLVQEGWTGSLIGFTDYQNEDINEVDTIVLTIEGHSLDFHVGFNRLTGLNAGNMEGAANKVLVQSRPPGRSYAASQLVAKLDVGESYKIENFGNGSQPAVIKVSSIDQNGATHKATVSIYLEKCTSNSDCDDGNTCSIDTCNISTGTCSNTHSADNCAPELQVTVHTDNYPAETSWVLVDLCNDNAEILSVSTDSYLSSNETYEKTINIPPSMYSFTIKDSFGDGNCCDFGLGSYTVQYNNEIVAHSNGFTISSETKIWGSCDVSKKITSIPSNTISAIPSQSPTKISADISVSIVTDAYPGETSFKVVDICNDDTVVMSGGPFPFSNHLFTDITNASLSRYRFIIEDKWGDGMCCSYGDGSWEVSYANEIVGSGKQFGSSDSAEFGELTCPKLSSVSPSRAPANPVSPSTVPSLEPTISLSNKPSITPTLSPTSCDLHYSVKVNTGSVGQVVSWIITEDEDHEFIAAMGVKEYGYWESHDESGCLQNDCYRFKIMDSSGAGIKDGFYSLEINDRDLVNGGVFLYEQTTLFGTCRQASQ</sequence>
<name>A0A7S3QB11_9STRA</name>
<feature type="signal peptide" evidence="2">
    <location>
        <begin position="1"/>
        <end position="18"/>
    </location>
</feature>